<dbReference type="KEGG" id="samy:DB32_005914"/>
<accession>A0A0F6W6U8</accession>
<proteinExistence type="predicted"/>
<dbReference type="Proteomes" id="UP000034883">
    <property type="component" value="Chromosome"/>
</dbReference>
<gene>
    <name evidence="1" type="ORF">DB32_005914</name>
</gene>
<sequence>MMSFDELVREYRATWAERAGRPDDRAPDDRLDARQRALVARAATQLSDVGAVIRALRDDDATVRAFALSALEHRNDYPHVLVIAAVEAAARCRSERAIAHAARVHGAARVLDALARALDAGLLSQPSARVLTYWVRDRADEDPAHVAAAARSFAWALWQSRDAAPGARSASEPVPETIVQLLRCDDSREHRAAFARAADAHLGCGHWLAWAWLERTDAHPGAVAAELSAAIATPLVRSIASAAITLRVIPTAGGLARARDVVREIRAAIASGVEVTQVRRELDPFRT</sequence>
<dbReference type="EMBL" id="CP011125">
    <property type="protein sequence ID" value="AKF08765.1"/>
    <property type="molecule type" value="Genomic_DNA"/>
</dbReference>
<name>A0A0F6W6U8_9BACT</name>
<dbReference type="STRING" id="927083.DB32_005914"/>
<organism evidence="1 2">
    <name type="scientific">Sandaracinus amylolyticus</name>
    <dbReference type="NCBI Taxonomy" id="927083"/>
    <lineage>
        <taxon>Bacteria</taxon>
        <taxon>Pseudomonadati</taxon>
        <taxon>Myxococcota</taxon>
        <taxon>Polyangia</taxon>
        <taxon>Polyangiales</taxon>
        <taxon>Sandaracinaceae</taxon>
        <taxon>Sandaracinus</taxon>
    </lineage>
</organism>
<dbReference type="AlphaFoldDB" id="A0A0F6W6U8"/>
<reference evidence="1 2" key="1">
    <citation type="submission" date="2015-03" db="EMBL/GenBank/DDBJ databases">
        <title>Genome assembly of Sandaracinus amylolyticus DSM 53668.</title>
        <authorList>
            <person name="Sharma G."/>
            <person name="Subramanian S."/>
        </authorList>
    </citation>
    <scope>NUCLEOTIDE SEQUENCE [LARGE SCALE GENOMIC DNA]</scope>
    <source>
        <strain evidence="1 2">DSM 53668</strain>
    </source>
</reference>
<evidence type="ECO:0000313" key="2">
    <source>
        <dbReference type="Proteomes" id="UP000034883"/>
    </source>
</evidence>
<keyword evidence="2" id="KW-1185">Reference proteome</keyword>
<protein>
    <submittedName>
        <fullName evidence="1">Uncharacterized protein</fullName>
    </submittedName>
</protein>
<evidence type="ECO:0000313" key="1">
    <source>
        <dbReference type="EMBL" id="AKF08765.1"/>
    </source>
</evidence>